<feature type="coiled-coil region" evidence="2">
    <location>
        <begin position="7"/>
        <end position="34"/>
    </location>
</feature>
<evidence type="ECO:0000256" key="2">
    <source>
        <dbReference type="SAM" id="Coils"/>
    </source>
</evidence>
<accession>A0AAE7D955</accession>
<dbReference type="EMBL" id="CP051205">
    <property type="protein sequence ID" value="QJB34083.1"/>
    <property type="molecule type" value="Genomic_DNA"/>
</dbReference>
<dbReference type="Gene3D" id="1.10.260.40">
    <property type="entry name" value="lambda repressor-like DNA-binding domains"/>
    <property type="match status" value="1"/>
</dbReference>
<dbReference type="SMART" id="SM00530">
    <property type="entry name" value="HTH_XRE"/>
    <property type="match status" value="1"/>
</dbReference>
<gene>
    <name evidence="4" type="ORF">HF329_23465</name>
</gene>
<proteinExistence type="predicted"/>
<dbReference type="PANTHER" id="PTHR46797">
    <property type="entry name" value="HTH-TYPE TRANSCRIPTIONAL REGULATOR"/>
    <property type="match status" value="1"/>
</dbReference>
<keyword evidence="2" id="KW-0175">Coiled coil</keyword>
<evidence type="ECO:0000313" key="4">
    <source>
        <dbReference type="EMBL" id="QJB34083.1"/>
    </source>
</evidence>
<protein>
    <submittedName>
        <fullName evidence="4">Helix-turn-helix transcriptional regulator</fullName>
    </submittedName>
</protein>
<dbReference type="InterPro" id="IPR001387">
    <property type="entry name" value="Cro/C1-type_HTH"/>
</dbReference>
<dbReference type="PANTHER" id="PTHR46797:SF1">
    <property type="entry name" value="METHYLPHOSPHONATE SYNTHASE"/>
    <property type="match status" value="1"/>
</dbReference>
<sequence>MDIEVRRKKLGEKLRKLREERDLSLRELAALADTDHSQIHRIEIGQISPTAITLENLAEALKVTPCAFFDC</sequence>
<dbReference type="GO" id="GO:0003700">
    <property type="term" value="F:DNA-binding transcription factor activity"/>
    <property type="evidence" value="ECO:0007669"/>
    <property type="project" value="TreeGrafter"/>
</dbReference>
<organism evidence="4 5">
    <name type="scientific">Chitinophaga oryzae</name>
    <dbReference type="NCBI Taxonomy" id="2725414"/>
    <lineage>
        <taxon>Bacteria</taxon>
        <taxon>Pseudomonadati</taxon>
        <taxon>Bacteroidota</taxon>
        <taxon>Chitinophagia</taxon>
        <taxon>Chitinophagales</taxon>
        <taxon>Chitinophagaceae</taxon>
        <taxon>Chitinophaga</taxon>
    </lineage>
</organism>
<dbReference type="RefSeq" id="WP_168807798.1">
    <property type="nucleotide sequence ID" value="NZ_CP051205.1"/>
</dbReference>
<evidence type="ECO:0000313" key="5">
    <source>
        <dbReference type="Proteomes" id="UP000502421"/>
    </source>
</evidence>
<evidence type="ECO:0000259" key="3">
    <source>
        <dbReference type="PROSITE" id="PS50943"/>
    </source>
</evidence>
<feature type="domain" description="HTH cro/C1-type" evidence="3">
    <location>
        <begin position="14"/>
        <end position="68"/>
    </location>
</feature>
<dbReference type="PROSITE" id="PS50943">
    <property type="entry name" value="HTH_CROC1"/>
    <property type="match status" value="1"/>
</dbReference>
<dbReference type="InterPro" id="IPR050807">
    <property type="entry name" value="TransReg_Diox_bact_type"/>
</dbReference>
<dbReference type="KEGG" id="coy:HF329_23465"/>
<dbReference type="CDD" id="cd00093">
    <property type="entry name" value="HTH_XRE"/>
    <property type="match status" value="1"/>
</dbReference>
<evidence type="ECO:0000256" key="1">
    <source>
        <dbReference type="ARBA" id="ARBA00023125"/>
    </source>
</evidence>
<reference evidence="5" key="1">
    <citation type="submission" date="2020-04" db="EMBL/GenBank/DDBJ databases">
        <authorList>
            <person name="Kittiwongwattana C."/>
        </authorList>
    </citation>
    <scope>NUCLEOTIDE SEQUENCE [LARGE SCALE GENOMIC DNA]</scope>
    <source>
        <strain evidence="5">1310</strain>
    </source>
</reference>
<dbReference type="AlphaFoldDB" id="A0AAE7D955"/>
<keyword evidence="1" id="KW-0238">DNA-binding</keyword>
<name>A0AAE7D955_9BACT</name>
<dbReference type="GO" id="GO:0003677">
    <property type="term" value="F:DNA binding"/>
    <property type="evidence" value="ECO:0007669"/>
    <property type="project" value="UniProtKB-KW"/>
</dbReference>
<dbReference type="GO" id="GO:0005829">
    <property type="term" value="C:cytosol"/>
    <property type="evidence" value="ECO:0007669"/>
    <property type="project" value="TreeGrafter"/>
</dbReference>
<dbReference type="SUPFAM" id="SSF47413">
    <property type="entry name" value="lambda repressor-like DNA-binding domains"/>
    <property type="match status" value="1"/>
</dbReference>
<dbReference type="Proteomes" id="UP000502421">
    <property type="component" value="Chromosome"/>
</dbReference>
<dbReference type="InterPro" id="IPR010982">
    <property type="entry name" value="Lambda_DNA-bd_dom_sf"/>
</dbReference>
<dbReference type="Pfam" id="PF13560">
    <property type="entry name" value="HTH_31"/>
    <property type="match status" value="1"/>
</dbReference>